<name>A0ABW5TG00_9FLAO</name>
<gene>
    <name evidence="1" type="ORF">ACFSR8_14645</name>
</gene>
<sequence length="248" mass="29467">MTLFSILEYFYTAMRLKLLFFIICVHSSVFAKEWNSLTVYQNTTGKTELSTSDWLRKDRVRNTAKWQNANRHNLAHNLSNEYQTMAQRRDFYQWLYLELDKKGHDLAWISMAHFISKKMHLMEVFPFAIFVRKKIKDHARQGSEAVFMEAFGEFHKLFISDRIYKVEDALQKDKEILKKEQFVWIEGIYKNMDSKSLKTLSRIAKGKGLYGLLVPKPIRFQGDLSKAQSRYNYAVETLRPYCVARYKI</sequence>
<proteinExistence type="predicted"/>
<protein>
    <submittedName>
        <fullName evidence="1">Insecticidal toxin complex protein</fullName>
    </submittedName>
</protein>
<evidence type="ECO:0000313" key="1">
    <source>
        <dbReference type="EMBL" id="MFD2727460.1"/>
    </source>
</evidence>
<evidence type="ECO:0000313" key="2">
    <source>
        <dbReference type="Proteomes" id="UP001597476"/>
    </source>
</evidence>
<organism evidence="1 2">
    <name type="scientific">Hyunsoonleella rubra</name>
    <dbReference type="NCBI Taxonomy" id="1737062"/>
    <lineage>
        <taxon>Bacteria</taxon>
        <taxon>Pseudomonadati</taxon>
        <taxon>Bacteroidota</taxon>
        <taxon>Flavobacteriia</taxon>
        <taxon>Flavobacteriales</taxon>
        <taxon>Flavobacteriaceae</taxon>
    </lineage>
</organism>
<dbReference type="EMBL" id="JBHULY010000034">
    <property type="protein sequence ID" value="MFD2727460.1"/>
    <property type="molecule type" value="Genomic_DNA"/>
</dbReference>
<dbReference type="RefSeq" id="WP_380293335.1">
    <property type="nucleotide sequence ID" value="NZ_JBHULY010000034.1"/>
</dbReference>
<comment type="caution">
    <text evidence="1">The sequence shown here is derived from an EMBL/GenBank/DDBJ whole genome shotgun (WGS) entry which is preliminary data.</text>
</comment>
<dbReference type="Proteomes" id="UP001597476">
    <property type="component" value="Unassembled WGS sequence"/>
</dbReference>
<keyword evidence="2" id="KW-1185">Reference proteome</keyword>
<reference evidence="2" key="1">
    <citation type="journal article" date="2019" name="Int. J. Syst. Evol. Microbiol.">
        <title>The Global Catalogue of Microorganisms (GCM) 10K type strain sequencing project: providing services to taxonomists for standard genome sequencing and annotation.</title>
        <authorList>
            <consortium name="The Broad Institute Genomics Platform"/>
            <consortium name="The Broad Institute Genome Sequencing Center for Infectious Disease"/>
            <person name="Wu L."/>
            <person name="Ma J."/>
        </authorList>
    </citation>
    <scope>NUCLEOTIDE SEQUENCE [LARGE SCALE GENOMIC DNA]</scope>
    <source>
        <strain evidence="2">KCTC 42398</strain>
    </source>
</reference>
<accession>A0ABW5TG00</accession>